<evidence type="ECO:0000313" key="4">
    <source>
        <dbReference type="Proteomes" id="UP000604825"/>
    </source>
</evidence>
<dbReference type="AlphaFoldDB" id="A0A811PA91"/>
<feature type="region of interest" description="Disordered" evidence="1">
    <location>
        <begin position="257"/>
        <end position="292"/>
    </location>
</feature>
<dbReference type="InterPro" id="IPR038336">
    <property type="entry name" value="NET_sf"/>
</dbReference>
<proteinExistence type="predicted"/>
<reference evidence="3" key="1">
    <citation type="submission" date="2020-10" db="EMBL/GenBank/DDBJ databases">
        <authorList>
            <person name="Han B."/>
            <person name="Lu T."/>
            <person name="Zhao Q."/>
            <person name="Huang X."/>
            <person name="Zhao Y."/>
        </authorList>
    </citation>
    <scope>NUCLEOTIDE SEQUENCE</scope>
</reference>
<feature type="compositionally biased region" description="Low complexity" evidence="1">
    <location>
        <begin position="1"/>
        <end position="30"/>
    </location>
</feature>
<sequence length="397" mass="42951">MAALAAAVRPFAGGAPRRAAPAPSDASVRASGKKPRHVVAPARDTSVCHAGVDELYVPSQKRKMTCNRNNVEDVNFGKIAADTKVLTVGGEMSARELLQKRLACELDVLSGLLKKAELISRRGACKGGATTAGKKERFLASKQRPEPLVDGGGNAPLVKRRKISTLVEQKQIRAPRMSQEERNQLAGRLSSLSEELPGHIFEFLLKHFGDADTRGEIEIGIDSAEDSVLFELKTQLDKFAQELPIVVDVLPEEKDEKLAEESKSKGSRPSSRSSSGSDTGSYSDRKSDSDEFPALRGALPEQITVTSAQPPSEPASGTAQSGEAKKVKDVQRAAPKIVYLAGLIYRAKVRRGLMEMEKAVLPDESIHPRDLQRLGIAEYGHPSIMRQLGLFLKANDA</sequence>
<keyword evidence="4" id="KW-1185">Reference proteome</keyword>
<dbReference type="InterPro" id="IPR027353">
    <property type="entry name" value="NET_dom"/>
</dbReference>
<dbReference type="Proteomes" id="UP000604825">
    <property type="component" value="Unassembled WGS sequence"/>
</dbReference>
<dbReference type="OrthoDB" id="690652at2759"/>
<gene>
    <name evidence="3" type="ORF">NCGR_LOCUS28712</name>
</gene>
<organism evidence="3 4">
    <name type="scientific">Miscanthus lutarioriparius</name>
    <dbReference type="NCBI Taxonomy" id="422564"/>
    <lineage>
        <taxon>Eukaryota</taxon>
        <taxon>Viridiplantae</taxon>
        <taxon>Streptophyta</taxon>
        <taxon>Embryophyta</taxon>
        <taxon>Tracheophyta</taxon>
        <taxon>Spermatophyta</taxon>
        <taxon>Magnoliopsida</taxon>
        <taxon>Liliopsida</taxon>
        <taxon>Poales</taxon>
        <taxon>Poaceae</taxon>
        <taxon>PACMAD clade</taxon>
        <taxon>Panicoideae</taxon>
        <taxon>Andropogonodae</taxon>
        <taxon>Andropogoneae</taxon>
        <taxon>Saccharinae</taxon>
        <taxon>Miscanthus</taxon>
    </lineage>
</organism>
<dbReference type="Pfam" id="PF17035">
    <property type="entry name" value="BET"/>
    <property type="match status" value="1"/>
</dbReference>
<comment type="caution">
    <text evidence="3">The sequence shown here is derived from an EMBL/GenBank/DDBJ whole genome shotgun (WGS) entry which is preliminary data.</text>
</comment>
<feature type="region of interest" description="Disordered" evidence="1">
    <location>
        <begin position="1"/>
        <end position="40"/>
    </location>
</feature>
<name>A0A811PA91_9POAL</name>
<evidence type="ECO:0000313" key="3">
    <source>
        <dbReference type="EMBL" id="CAD6243713.1"/>
    </source>
</evidence>
<accession>A0A811PA91</accession>
<feature type="compositionally biased region" description="Polar residues" evidence="1">
    <location>
        <begin position="304"/>
        <end position="321"/>
    </location>
</feature>
<feature type="domain" description="NET" evidence="2">
    <location>
        <begin position="167"/>
        <end position="247"/>
    </location>
</feature>
<dbReference type="PROSITE" id="PS51525">
    <property type="entry name" value="NET"/>
    <property type="match status" value="1"/>
</dbReference>
<evidence type="ECO:0000256" key="1">
    <source>
        <dbReference type="SAM" id="MobiDB-lite"/>
    </source>
</evidence>
<feature type="compositionally biased region" description="Low complexity" evidence="1">
    <location>
        <begin position="267"/>
        <end position="282"/>
    </location>
</feature>
<evidence type="ECO:0000259" key="2">
    <source>
        <dbReference type="PROSITE" id="PS51525"/>
    </source>
</evidence>
<protein>
    <recommendedName>
        <fullName evidence="2">NET domain-containing protein</fullName>
    </recommendedName>
</protein>
<dbReference type="EMBL" id="CAJGYO010000007">
    <property type="protein sequence ID" value="CAD6243713.1"/>
    <property type="molecule type" value="Genomic_DNA"/>
</dbReference>
<dbReference type="Gene3D" id="1.20.1270.220">
    <property type="match status" value="1"/>
</dbReference>
<feature type="region of interest" description="Disordered" evidence="1">
    <location>
        <begin position="304"/>
        <end position="327"/>
    </location>
</feature>